<gene>
    <name evidence="2" type="ORF">O181_082716</name>
</gene>
<sequence length="90" mass="10022">MALDKQEKLDKSKAPTHGRSRGTNKGCGRGKENSQPRREDNSLKRVEKLEKLFARFEATSKNPNIDVVSESSKDPSANLEQSDSDAYAIE</sequence>
<evidence type="ECO:0000313" key="2">
    <source>
        <dbReference type="EMBL" id="MBW0543001.1"/>
    </source>
</evidence>
<comment type="caution">
    <text evidence="2">The sequence shown here is derived from an EMBL/GenBank/DDBJ whole genome shotgun (WGS) entry which is preliminary data.</text>
</comment>
<name>A0A9Q3FMM8_9BASI</name>
<evidence type="ECO:0000313" key="3">
    <source>
        <dbReference type="Proteomes" id="UP000765509"/>
    </source>
</evidence>
<keyword evidence="3" id="KW-1185">Reference proteome</keyword>
<feature type="region of interest" description="Disordered" evidence="1">
    <location>
        <begin position="1"/>
        <end position="44"/>
    </location>
</feature>
<dbReference type="Proteomes" id="UP000765509">
    <property type="component" value="Unassembled WGS sequence"/>
</dbReference>
<feature type="compositionally biased region" description="Basic and acidic residues" evidence="1">
    <location>
        <begin position="1"/>
        <end position="13"/>
    </location>
</feature>
<feature type="region of interest" description="Disordered" evidence="1">
    <location>
        <begin position="58"/>
        <end position="90"/>
    </location>
</feature>
<dbReference type="EMBL" id="AVOT02047736">
    <property type="protein sequence ID" value="MBW0543001.1"/>
    <property type="molecule type" value="Genomic_DNA"/>
</dbReference>
<feature type="compositionally biased region" description="Basic and acidic residues" evidence="1">
    <location>
        <begin position="29"/>
        <end position="44"/>
    </location>
</feature>
<proteinExistence type="predicted"/>
<dbReference type="AlphaFoldDB" id="A0A9Q3FMM8"/>
<reference evidence="2" key="1">
    <citation type="submission" date="2021-03" db="EMBL/GenBank/DDBJ databases">
        <title>Draft genome sequence of rust myrtle Austropuccinia psidii MF-1, a brazilian biotype.</title>
        <authorList>
            <person name="Quecine M.C."/>
            <person name="Pachon D.M.R."/>
            <person name="Bonatelli M.L."/>
            <person name="Correr F.H."/>
            <person name="Franceschini L.M."/>
            <person name="Leite T.F."/>
            <person name="Margarido G.R.A."/>
            <person name="Almeida C.A."/>
            <person name="Ferrarezi J.A."/>
            <person name="Labate C.A."/>
        </authorList>
    </citation>
    <scope>NUCLEOTIDE SEQUENCE</scope>
    <source>
        <strain evidence="2">MF-1</strain>
    </source>
</reference>
<protein>
    <submittedName>
        <fullName evidence="2">Uncharacterized protein</fullName>
    </submittedName>
</protein>
<evidence type="ECO:0000256" key="1">
    <source>
        <dbReference type="SAM" id="MobiDB-lite"/>
    </source>
</evidence>
<accession>A0A9Q3FMM8</accession>
<organism evidence="2 3">
    <name type="scientific">Austropuccinia psidii MF-1</name>
    <dbReference type="NCBI Taxonomy" id="1389203"/>
    <lineage>
        <taxon>Eukaryota</taxon>
        <taxon>Fungi</taxon>
        <taxon>Dikarya</taxon>
        <taxon>Basidiomycota</taxon>
        <taxon>Pucciniomycotina</taxon>
        <taxon>Pucciniomycetes</taxon>
        <taxon>Pucciniales</taxon>
        <taxon>Sphaerophragmiaceae</taxon>
        <taxon>Austropuccinia</taxon>
    </lineage>
</organism>